<dbReference type="EMBL" id="JALJOQ010000247">
    <property type="protein sequence ID" value="KAK9787498.1"/>
    <property type="molecule type" value="Genomic_DNA"/>
</dbReference>
<comment type="caution">
    <text evidence="1">The sequence shown here is derived from an EMBL/GenBank/DDBJ whole genome shotgun (WGS) entry which is preliminary data.</text>
</comment>
<reference evidence="1 2" key="1">
    <citation type="journal article" date="2024" name="Nat. Commun.">
        <title>Phylogenomics reveals the evolutionary origins of lichenization in chlorophyte algae.</title>
        <authorList>
            <person name="Puginier C."/>
            <person name="Libourel C."/>
            <person name="Otte J."/>
            <person name="Skaloud P."/>
            <person name="Haon M."/>
            <person name="Grisel S."/>
            <person name="Petersen M."/>
            <person name="Berrin J.G."/>
            <person name="Delaux P.M."/>
            <person name="Dal Grande F."/>
            <person name="Keller J."/>
        </authorList>
    </citation>
    <scope>NUCLEOTIDE SEQUENCE [LARGE SCALE GENOMIC DNA]</scope>
    <source>
        <strain evidence="1 2">SAG 2036</strain>
    </source>
</reference>
<sequence length="271" mass="30782">MVCTAILDLDDDYLRRLVLAGFQAHPNWTVEDLSTSELSESETERHRSSGLLFWGEYERIDWDTVSAGAQVASSYCIRKGLIRKAHLAFNTKKWAAKHPRGRLAAALPETWVLEVDDVDYIDEALYEVPEVRDMKEGEEVWIAKPSLTNQALSVCIFDRVDALRRALEAAPDLREWVLQRYVSNPLTVEGRKFHIRTYVLCIGAFTAYAYSDSLALLAQGMELGEAEDRVQQMQQDVMGIIGETMEAVSSELSFFPLPNCFELFGFDLMTR</sequence>
<dbReference type="Proteomes" id="UP001465755">
    <property type="component" value="Unassembled WGS sequence"/>
</dbReference>
<dbReference type="Pfam" id="PF03133">
    <property type="entry name" value="TTL"/>
    <property type="match status" value="1"/>
</dbReference>
<dbReference type="InterPro" id="IPR027746">
    <property type="entry name" value="TTL"/>
</dbReference>
<accession>A0AAW1NN10</accession>
<dbReference type="GO" id="GO:0000932">
    <property type="term" value="C:P-body"/>
    <property type="evidence" value="ECO:0007669"/>
    <property type="project" value="TreeGrafter"/>
</dbReference>
<dbReference type="AlphaFoldDB" id="A0AAW1NN10"/>
<gene>
    <name evidence="1" type="ORF">WJX73_007662</name>
</gene>
<evidence type="ECO:0000313" key="1">
    <source>
        <dbReference type="EMBL" id="KAK9787498.1"/>
    </source>
</evidence>
<dbReference type="PANTHER" id="PTHR47551">
    <property type="entry name" value="TUBULIN--TYROSINE LIGASE PBY1-RELATED"/>
    <property type="match status" value="1"/>
</dbReference>
<dbReference type="SUPFAM" id="SSF56059">
    <property type="entry name" value="Glutathione synthetase ATP-binding domain-like"/>
    <property type="match status" value="1"/>
</dbReference>
<organism evidence="1 2">
    <name type="scientific">Symbiochloris irregularis</name>
    <dbReference type="NCBI Taxonomy" id="706552"/>
    <lineage>
        <taxon>Eukaryota</taxon>
        <taxon>Viridiplantae</taxon>
        <taxon>Chlorophyta</taxon>
        <taxon>core chlorophytes</taxon>
        <taxon>Trebouxiophyceae</taxon>
        <taxon>Trebouxiales</taxon>
        <taxon>Trebouxiaceae</taxon>
        <taxon>Symbiochloris</taxon>
    </lineage>
</organism>
<keyword evidence="2" id="KW-1185">Reference proteome</keyword>
<evidence type="ECO:0000313" key="2">
    <source>
        <dbReference type="Proteomes" id="UP001465755"/>
    </source>
</evidence>
<protein>
    <submittedName>
        <fullName evidence="1">Uncharacterized protein</fullName>
    </submittedName>
</protein>
<name>A0AAW1NN10_9CHLO</name>
<dbReference type="PANTHER" id="PTHR47551:SF1">
    <property type="entry name" value="TUBULIN--TYROSINE LIGASE PBY1-RELATED"/>
    <property type="match status" value="1"/>
</dbReference>
<dbReference type="PROSITE" id="PS51221">
    <property type="entry name" value="TTL"/>
    <property type="match status" value="1"/>
</dbReference>
<dbReference type="Gene3D" id="3.30.470.20">
    <property type="entry name" value="ATP-grasp fold, B domain"/>
    <property type="match status" value="1"/>
</dbReference>
<proteinExistence type="predicted"/>
<dbReference type="InterPro" id="IPR004344">
    <property type="entry name" value="TTL/TTLL_fam"/>
</dbReference>